<evidence type="ECO:0000313" key="2">
    <source>
        <dbReference type="EMBL" id="CAH0375336.1"/>
    </source>
</evidence>
<name>A0A8J2SQN8_9STRA</name>
<organism evidence="2 3">
    <name type="scientific">Pelagomonas calceolata</name>
    <dbReference type="NCBI Taxonomy" id="35677"/>
    <lineage>
        <taxon>Eukaryota</taxon>
        <taxon>Sar</taxon>
        <taxon>Stramenopiles</taxon>
        <taxon>Ochrophyta</taxon>
        <taxon>Pelagophyceae</taxon>
        <taxon>Pelagomonadales</taxon>
        <taxon>Pelagomonadaceae</taxon>
        <taxon>Pelagomonas</taxon>
    </lineage>
</organism>
<accession>A0A8J2SQN8</accession>
<reference evidence="2" key="1">
    <citation type="submission" date="2021-11" db="EMBL/GenBank/DDBJ databases">
        <authorList>
            <consortium name="Genoscope - CEA"/>
            <person name="William W."/>
        </authorList>
    </citation>
    <scope>NUCLEOTIDE SEQUENCE</scope>
</reference>
<sequence>MRAASLLLLTATYAQQQRIAIYVLSTGKSKRLNGTHTEPLHWLTQRALPALDTWAKGFDRVVFVVEKGFEGSAAGRGCRPARDGTLVCPRLADAHLLAADCTDEYRGAGPCCKCDAAFAHAAGAARPWDWVGFADDDVFFDPVGTRHALYSAGDVDAPVAVVPQGSRRRPPFHAPARCRTAMRASYWAQPALLSRGALARAAAAFRAGGTQSECRLFDVSHEGGLGVLLWSLGVESLGLPEPDAYLRDSRRPVRYLRGLPGAREFRRMRLQRPKHKPVAVHRVARGNDYPTAHAVRAALSSPEYTRIPATATVLRGAIPPRDVSPGAPFAPFRPEDCAPPSPLS</sequence>
<protein>
    <submittedName>
        <fullName evidence="2">Uncharacterized protein</fullName>
    </submittedName>
</protein>
<keyword evidence="3" id="KW-1185">Reference proteome</keyword>
<dbReference type="AlphaFoldDB" id="A0A8J2SQN8"/>
<dbReference type="EMBL" id="CAKKNE010000004">
    <property type="protein sequence ID" value="CAH0375336.1"/>
    <property type="molecule type" value="Genomic_DNA"/>
</dbReference>
<comment type="caution">
    <text evidence="2">The sequence shown here is derived from an EMBL/GenBank/DDBJ whole genome shotgun (WGS) entry which is preliminary data.</text>
</comment>
<feature type="region of interest" description="Disordered" evidence="1">
    <location>
        <begin position="318"/>
        <end position="344"/>
    </location>
</feature>
<dbReference type="Proteomes" id="UP000789595">
    <property type="component" value="Unassembled WGS sequence"/>
</dbReference>
<gene>
    <name evidence="2" type="ORF">PECAL_4P26660</name>
</gene>
<evidence type="ECO:0000256" key="1">
    <source>
        <dbReference type="SAM" id="MobiDB-lite"/>
    </source>
</evidence>
<evidence type="ECO:0000313" key="3">
    <source>
        <dbReference type="Proteomes" id="UP000789595"/>
    </source>
</evidence>
<proteinExistence type="predicted"/>